<dbReference type="Gene3D" id="3.90.79.10">
    <property type="entry name" value="Nucleoside Triphosphate Pyrophosphohydrolase"/>
    <property type="match status" value="1"/>
</dbReference>
<gene>
    <name evidence="6" type="ORF">GCM10022204_45660</name>
</gene>
<dbReference type="InterPro" id="IPR020476">
    <property type="entry name" value="Nudix_hydrolase"/>
</dbReference>
<dbReference type="Proteomes" id="UP001500051">
    <property type="component" value="Unassembled WGS sequence"/>
</dbReference>
<dbReference type="Pfam" id="PF00293">
    <property type="entry name" value="NUDIX"/>
    <property type="match status" value="1"/>
</dbReference>
<dbReference type="PANTHER" id="PTHR43046:SF16">
    <property type="entry name" value="ADP-RIBOSE PYROPHOSPHATASE YJHB-RELATED"/>
    <property type="match status" value="1"/>
</dbReference>
<organism evidence="6 7">
    <name type="scientific">Microlunatus aurantiacus</name>
    <dbReference type="NCBI Taxonomy" id="446786"/>
    <lineage>
        <taxon>Bacteria</taxon>
        <taxon>Bacillati</taxon>
        <taxon>Actinomycetota</taxon>
        <taxon>Actinomycetes</taxon>
        <taxon>Propionibacteriales</taxon>
        <taxon>Propionibacteriaceae</taxon>
        <taxon>Microlunatus</taxon>
    </lineage>
</organism>
<comment type="caution">
    <text evidence="6">The sequence shown here is derived from an EMBL/GenBank/DDBJ whole genome shotgun (WGS) entry which is preliminary data.</text>
</comment>
<evidence type="ECO:0000313" key="7">
    <source>
        <dbReference type="Proteomes" id="UP001500051"/>
    </source>
</evidence>
<dbReference type="EMBL" id="BAAAYX010000035">
    <property type="protein sequence ID" value="GAA3720366.1"/>
    <property type="molecule type" value="Genomic_DNA"/>
</dbReference>
<keyword evidence="3 4" id="KW-0378">Hydrolase</keyword>
<comment type="similarity">
    <text evidence="2 4">Belongs to the Nudix hydrolase family.</text>
</comment>
<dbReference type="SUPFAM" id="SSF55811">
    <property type="entry name" value="Nudix"/>
    <property type="match status" value="1"/>
</dbReference>
<protein>
    <submittedName>
        <fullName evidence="6">NUDIX domain-containing protein</fullName>
    </submittedName>
</protein>
<evidence type="ECO:0000259" key="5">
    <source>
        <dbReference type="PROSITE" id="PS51462"/>
    </source>
</evidence>
<dbReference type="PRINTS" id="PR00502">
    <property type="entry name" value="NUDIXFAMILY"/>
</dbReference>
<reference evidence="7" key="1">
    <citation type="journal article" date="2019" name="Int. J. Syst. Evol. Microbiol.">
        <title>The Global Catalogue of Microorganisms (GCM) 10K type strain sequencing project: providing services to taxonomists for standard genome sequencing and annotation.</title>
        <authorList>
            <consortium name="The Broad Institute Genomics Platform"/>
            <consortium name="The Broad Institute Genome Sequencing Center for Infectious Disease"/>
            <person name="Wu L."/>
            <person name="Ma J."/>
        </authorList>
    </citation>
    <scope>NUCLEOTIDE SEQUENCE [LARGE SCALE GENOMIC DNA]</scope>
    <source>
        <strain evidence="7">JCM 16548</strain>
    </source>
</reference>
<dbReference type="PANTHER" id="PTHR43046">
    <property type="entry name" value="GDP-MANNOSE MANNOSYL HYDROLASE"/>
    <property type="match status" value="1"/>
</dbReference>
<dbReference type="InterPro" id="IPR015797">
    <property type="entry name" value="NUDIX_hydrolase-like_dom_sf"/>
</dbReference>
<dbReference type="PROSITE" id="PS51462">
    <property type="entry name" value="NUDIX"/>
    <property type="match status" value="1"/>
</dbReference>
<proteinExistence type="inferred from homology"/>
<evidence type="ECO:0000313" key="6">
    <source>
        <dbReference type="EMBL" id="GAA3720366.1"/>
    </source>
</evidence>
<accession>A0ABP7EM66</accession>
<evidence type="ECO:0000256" key="1">
    <source>
        <dbReference type="ARBA" id="ARBA00001946"/>
    </source>
</evidence>
<dbReference type="RefSeq" id="WP_344814778.1">
    <property type="nucleotide sequence ID" value="NZ_BAAAYX010000035.1"/>
</dbReference>
<dbReference type="InterPro" id="IPR020084">
    <property type="entry name" value="NUDIX_hydrolase_CS"/>
</dbReference>
<dbReference type="PROSITE" id="PS00893">
    <property type="entry name" value="NUDIX_BOX"/>
    <property type="match status" value="1"/>
</dbReference>
<sequence length="155" mass="17010">MGRRDYINDPAAPEANSLVPAASVVVTNEDGLILLQRRTDNDLWALPGGTMDIGETISDCARREVREETGLDVELQGIVGIYSDPGHVFAYDDGEVRQEFSICFSARPVAGTLTVSDESHDVRYFAPAEIADLPMVESIRLRITDYLADRGPALR</sequence>
<dbReference type="InterPro" id="IPR000086">
    <property type="entry name" value="NUDIX_hydrolase_dom"/>
</dbReference>
<evidence type="ECO:0000256" key="3">
    <source>
        <dbReference type="ARBA" id="ARBA00022801"/>
    </source>
</evidence>
<feature type="domain" description="Nudix hydrolase" evidence="5">
    <location>
        <begin position="17"/>
        <end position="149"/>
    </location>
</feature>
<keyword evidence="7" id="KW-1185">Reference proteome</keyword>
<evidence type="ECO:0000256" key="2">
    <source>
        <dbReference type="ARBA" id="ARBA00005582"/>
    </source>
</evidence>
<name>A0ABP7EM66_9ACTN</name>
<comment type="cofactor">
    <cofactor evidence="1">
        <name>Mg(2+)</name>
        <dbReference type="ChEBI" id="CHEBI:18420"/>
    </cofactor>
</comment>
<evidence type="ECO:0000256" key="4">
    <source>
        <dbReference type="RuleBase" id="RU003476"/>
    </source>
</evidence>